<reference evidence="1 2" key="1">
    <citation type="submission" date="2018-07" db="EMBL/GenBank/DDBJ databases">
        <title>Leeuwenhoekiella genomics.</title>
        <authorList>
            <person name="Tahon G."/>
            <person name="Willems A."/>
        </authorList>
    </citation>
    <scope>NUCLEOTIDE SEQUENCE [LARGE SCALE GENOMIC DNA]</scope>
    <source>
        <strain evidence="1 2">LMG 1345</strain>
    </source>
</reference>
<protein>
    <submittedName>
        <fullName evidence="1">Uncharacterized protein</fullName>
    </submittedName>
</protein>
<dbReference type="AlphaFoldDB" id="A0A4Q0PNH7"/>
<organism evidence="1 2">
    <name type="scientific">Leeuwenhoekiella marinoflava</name>
    <dbReference type="NCBI Taxonomy" id="988"/>
    <lineage>
        <taxon>Bacteria</taxon>
        <taxon>Pseudomonadati</taxon>
        <taxon>Bacteroidota</taxon>
        <taxon>Flavobacteriia</taxon>
        <taxon>Flavobacteriales</taxon>
        <taxon>Flavobacteriaceae</taxon>
        <taxon>Leeuwenhoekiella</taxon>
    </lineage>
</organism>
<dbReference type="STRING" id="1122159.SAMN02745246_01417"/>
<evidence type="ECO:0000313" key="1">
    <source>
        <dbReference type="EMBL" id="RXG32057.1"/>
    </source>
</evidence>
<gene>
    <name evidence="1" type="ORF">DSL99_1362</name>
</gene>
<accession>A0A4Q0PNH7</accession>
<proteinExistence type="predicted"/>
<dbReference type="EMBL" id="QOVL01000005">
    <property type="protein sequence ID" value="RXG32057.1"/>
    <property type="molecule type" value="Genomic_DNA"/>
</dbReference>
<dbReference type="Proteomes" id="UP000290608">
    <property type="component" value="Unassembled WGS sequence"/>
</dbReference>
<evidence type="ECO:0000313" key="2">
    <source>
        <dbReference type="Proteomes" id="UP000290608"/>
    </source>
</evidence>
<comment type="caution">
    <text evidence="1">The sequence shown here is derived from an EMBL/GenBank/DDBJ whole genome shotgun (WGS) entry which is preliminary data.</text>
</comment>
<sequence>MSLLKAYKALDRMRESTKANIPFSFEYISCNETDATSDGLKKVQRALLRTGYSRSKGIKSQSLIAFTDADTGKPGFFYLPLLMKYNEMLLCGNQ</sequence>
<name>A0A4Q0PNH7_9FLAO</name>